<evidence type="ECO:0000259" key="1">
    <source>
        <dbReference type="Pfam" id="PF00651"/>
    </source>
</evidence>
<dbReference type="EMBL" id="BTSX01000005">
    <property type="protein sequence ID" value="GMT02207.1"/>
    <property type="molecule type" value="Genomic_DNA"/>
</dbReference>
<dbReference type="PANTHER" id="PTHR22744:SF14">
    <property type="entry name" value="BTB DOMAIN-CONTAINING PROTEIN-RELATED"/>
    <property type="match status" value="1"/>
</dbReference>
<dbReference type="PANTHER" id="PTHR22744">
    <property type="entry name" value="HELIX LOOP HELIX PROTEIN 21-RELATED"/>
    <property type="match status" value="1"/>
</dbReference>
<dbReference type="Pfam" id="PF00651">
    <property type="entry name" value="BTB"/>
    <property type="match status" value="1"/>
</dbReference>
<dbReference type="Proteomes" id="UP001432027">
    <property type="component" value="Unassembled WGS sequence"/>
</dbReference>
<reference evidence="2" key="1">
    <citation type="submission" date="2023-10" db="EMBL/GenBank/DDBJ databases">
        <title>Genome assembly of Pristionchus species.</title>
        <authorList>
            <person name="Yoshida K."/>
            <person name="Sommer R.J."/>
        </authorList>
    </citation>
    <scope>NUCLEOTIDE SEQUENCE</scope>
    <source>
        <strain evidence="2">RS0144</strain>
    </source>
</reference>
<dbReference type="InterPro" id="IPR011333">
    <property type="entry name" value="SKP1/BTB/POZ_sf"/>
</dbReference>
<gene>
    <name evidence="2" type="ORF">PENTCL1PPCAC_24381</name>
</gene>
<comment type="caution">
    <text evidence="2">The sequence shown here is derived from an EMBL/GenBank/DDBJ whole genome shotgun (WGS) entry which is preliminary data.</text>
</comment>
<protein>
    <recommendedName>
        <fullName evidence="1">BTB domain-containing protein</fullName>
    </recommendedName>
</protein>
<evidence type="ECO:0000313" key="2">
    <source>
        <dbReference type="EMBL" id="GMT02207.1"/>
    </source>
</evidence>
<dbReference type="AlphaFoldDB" id="A0AAV5U6P7"/>
<proteinExistence type="predicted"/>
<dbReference type="Gene3D" id="3.30.710.10">
    <property type="entry name" value="Potassium Channel Kv1.1, Chain A"/>
    <property type="match status" value="1"/>
</dbReference>
<feature type="non-terminal residue" evidence="2">
    <location>
        <position position="107"/>
    </location>
</feature>
<name>A0AAV5U6P7_9BILA</name>
<evidence type="ECO:0000313" key="3">
    <source>
        <dbReference type="Proteomes" id="UP001432027"/>
    </source>
</evidence>
<accession>A0AAV5U6P7</accession>
<feature type="non-terminal residue" evidence="2">
    <location>
        <position position="1"/>
    </location>
</feature>
<dbReference type="InterPro" id="IPR000210">
    <property type="entry name" value="BTB/POZ_dom"/>
</dbReference>
<feature type="domain" description="BTB" evidence="1">
    <location>
        <begin position="6"/>
        <end position="66"/>
    </location>
</feature>
<organism evidence="2 3">
    <name type="scientific">Pristionchus entomophagus</name>
    <dbReference type="NCBI Taxonomy" id="358040"/>
    <lineage>
        <taxon>Eukaryota</taxon>
        <taxon>Metazoa</taxon>
        <taxon>Ecdysozoa</taxon>
        <taxon>Nematoda</taxon>
        <taxon>Chromadorea</taxon>
        <taxon>Rhabditida</taxon>
        <taxon>Rhabditina</taxon>
        <taxon>Diplogasteromorpha</taxon>
        <taxon>Diplogasteroidea</taxon>
        <taxon>Neodiplogasteridae</taxon>
        <taxon>Pristionchus</taxon>
    </lineage>
</organism>
<sequence length="107" mass="12314">FFGEYDEKDKDEIELKEVVFEEFINLLLVICPTRAKITDSTVRQVLALGDRFQIENARVEAEAHLLSATKFSTVEKLALADQYRLVKLRDNCLQTYSTTREITALDV</sequence>
<keyword evidence="3" id="KW-1185">Reference proteome</keyword>